<dbReference type="Proteomes" id="UP000827872">
    <property type="component" value="Linkage Group LG07"/>
</dbReference>
<sequence>MSRILFVASLLLLGAAGNLSSIPLNETQHPGAVVNSTEALLTEAANNSSEGATANSTGENSKAPKASILQPTGPPAMMVKPGQCPVVSFLVHASHNQPHNRHPHRGLSSKRKFKHGFSSSSSESGSYSKEDFGHHYHYYRHHGPWEHPNPCRAADCGMDGDCPGELKCCAVPGCEMKCLRPASSDQLPGRWRSPRRYVASPSTVLPP</sequence>
<gene>
    <name evidence="1" type="ORF">K3G42_025609</name>
</gene>
<accession>A0ACB8ESK1</accession>
<organism evidence="1 2">
    <name type="scientific">Sphaerodactylus townsendi</name>
    <dbReference type="NCBI Taxonomy" id="933632"/>
    <lineage>
        <taxon>Eukaryota</taxon>
        <taxon>Metazoa</taxon>
        <taxon>Chordata</taxon>
        <taxon>Craniata</taxon>
        <taxon>Vertebrata</taxon>
        <taxon>Euteleostomi</taxon>
        <taxon>Lepidosauria</taxon>
        <taxon>Squamata</taxon>
        <taxon>Bifurcata</taxon>
        <taxon>Gekkota</taxon>
        <taxon>Sphaerodactylidae</taxon>
        <taxon>Sphaerodactylus</taxon>
    </lineage>
</organism>
<keyword evidence="2" id="KW-1185">Reference proteome</keyword>
<evidence type="ECO:0000313" key="1">
    <source>
        <dbReference type="EMBL" id="KAH7995456.1"/>
    </source>
</evidence>
<reference evidence="1" key="1">
    <citation type="submission" date="2021-08" db="EMBL/GenBank/DDBJ databases">
        <title>The first chromosome-level gecko genome reveals the dynamic sex chromosomes of Neotropical dwarf geckos (Sphaerodactylidae: Sphaerodactylus).</title>
        <authorList>
            <person name="Pinto B.J."/>
            <person name="Keating S.E."/>
            <person name="Gamble T."/>
        </authorList>
    </citation>
    <scope>NUCLEOTIDE SEQUENCE</scope>
    <source>
        <strain evidence="1">TG3544</strain>
    </source>
</reference>
<evidence type="ECO:0000313" key="2">
    <source>
        <dbReference type="Proteomes" id="UP000827872"/>
    </source>
</evidence>
<name>A0ACB8ESK1_9SAUR</name>
<dbReference type="EMBL" id="CM037620">
    <property type="protein sequence ID" value="KAH7995456.1"/>
    <property type="molecule type" value="Genomic_DNA"/>
</dbReference>
<comment type="caution">
    <text evidence="1">The sequence shown here is derived from an EMBL/GenBank/DDBJ whole genome shotgun (WGS) entry which is preliminary data.</text>
</comment>
<protein>
    <submittedName>
        <fullName evidence="1">Uncharacterized protein</fullName>
    </submittedName>
</protein>
<proteinExistence type="predicted"/>